<name>A0ABX8BV01_9ACTN</name>
<evidence type="ECO:0000259" key="2">
    <source>
        <dbReference type="Pfam" id="PF00501"/>
    </source>
</evidence>
<dbReference type="PANTHER" id="PTHR43767:SF1">
    <property type="entry name" value="NONRIBOSOMAL PEPTIDE SYNTHASE PES1 (EUROFUNG)-RELATED"/>
    <property type="match status" value="1"/>
</dbReference>
<sequence>MSEYSPDRCQSITLLTATASPHGTSERRAPGPAPHGAPSGATPASTLRIVPGRRGRPGTPPGSVAGVPLCPVASVNLPDVPDPTTADGPALRAAVGLEPDHLSDLLAAALEGGGPALMPVPAGTPDARVRELLGAMRPSSVLTPEGESPLEGGLPASPGTALVVTTSGSTGAPKGVELSAAALLASARASVARIGARPGDSWLCVLPAGHISGLQVMLRALVTGTGAVHAPFSAEGVLSLAEGLRPHVSLVPTQLRRLLAAGADLSVFGVILLGGAAAEPELLAAARAAGGRVVTTYGMSETCGGCVYDGVPLDGVGVATDAPGPDGSGRVLLSGPTLLTRYRTAPGAEPVPGPDTAADGTRVLRTNDLGRWDGERLEILGRMDEVINTGGHKVVPGQVNALIMADPSVAESVVVGRPDPEWGERVCAVVVPADPAAPPALEHLRAVVRDRLPAYAAPREVEVRDRLPMLASGKPDLVALRRG</sequence>
<feature type="domain" description="AMP-binding enzyme C-terminal" evidence="3">
    <location>
        <begin position="399"/>
        <end position="474"/>
    </location>
</feature>
<dbReference type="EMBL" id="CP074133">
    <property type="protein sequence ID" value="QUX25914.1"/>
    <property type="molecule type" value="Genomic_DNA"/>
</dbReference>
<dbReference type="Pfam" id="PF13193">
    <property type="entry name" value="AMP-binding_C"/>
    <property type="match status" value="1"/>
</dbReference>
<dbReference type="PANTHER" id="PTHR43767">
    <property type="entry name" value="LONG-CHAIN-FATTY-ACID--COA LIGASE"/>
    <property type="match status" value="1"/>
</dbReference>
<dbReference type="InterPro" id="IPR050237">
    <property type="entry name" value="ATP-dep_AMP-bd_enzyme"/>
</dbReference>
<dbReference type="PROSITE" id="PS00455">
    <property type="entry name" value="AMP_BINDING"/>
    <property type="match status" value="1"/>
</dbReference>
<keyword evidence="5" id="KW-1185">Reference proteome</keyword>
<protein>
    <submittedName>
        <fullName evidence="4">AMP-binding protein</fullName>
    </submittedName>
</protein>
<dbReference type="Gene3D" id="3.40.50.12780">
    <property type="entry name" value="N-terminal domain of ligase-like"/>
    <property type="match status" value="1"/>
</dbReference>
<dbReference type="Pfam" id="PF00501">
    <property type="entry name" value="AMP-binding"/>
    <property type="match status" value="1"/>
</dbReference>
<reference evidence="4 5" key="1">
    <citation type="submission" date="2021-05" db="EMBL/GenBank/DDBJ databases">
        <title>Direct Submission.</title>
        <authorList>
            <person name="Li K."/>
            <person name="Gao J."/>
        </authorList>
    </citation>
    <scope>NUCLEOTIDE SEQUENCE [LARGE SCALE GENOMIC DNA]</scope>
    <source>
        <strain evidence="4 5">Mg02</strain>
    </source>
</reference>
<dbReference type="InterPro" id="IPR042099">
    <property type="entry name" value="ANL_N_sf"/>
</dbReference>
<feature type="compositionally biased region" description="Low complexity" evidence="1">
    <location>
        <begin position="34"/>
        <end position="44"/>
    </location>
</feature>
<dbReference type="InterPro" id="IPR045851">
    <property type="entry name" value="AMP-bd_C_sf"/>
</dbReference>
<evidence type="ECO:0000256" key="1">
    <source>
        <dbReference type="SAM" id="MobiDB-lite"/>
    </source>
</evidence>
<dbReference type="InterPro" id="IPR000873">
    <property type="entry name" value="AMP-dep_synth/lig_dom"/>
</dbReference>
<dbReference type="InterPro" id="IPR025110">
    <property type="entry name" value="AMP-bd_C"/>
</dbReference>
<feature type="domain" description="AMP-dependent synthetase/ligase" evidence="2">
    <location>
        <begin position="160"/>
        <end position="310"/>
    </location>
</feature>
<dbReference type="Proteomes" id="UP000676079">
    <property type="component" value="Chromosome"/>
</dbReference>
<dbReference type="Gene3D" id="3.30.300.30">
    <property type="match status" value="1"/>
</dbReference>
<feature type="region of interest" description="Disordered" evidence="1">
    <location>
        <begin position="15"/>
        <end position="65"/>
    </location>
</feature>
<evidence type="ECO:0000259" key="3">
    <source>
        <dbReference type="Pfam" id="PF13193"/>
    </source>
</evidence>
<evidence type="ECO:0000313" key="4">
    <source>
        <dbReference type="EMBL" id="QUX25914.1"/>
    </source>
</evidence>
<dbReference type="SUPFAM" id="SSF56801">
    <property type="entry name" value="Acetyl-CoA synthetase-like"/>
    <property type="match status" value="1"/>
</dbReference>
<evidence type="ECO:0000313" key="5">
    <source>
        <dbReference type="Proteomes" id="UP000676079"/>
    </source>
</evidence>
<proteinExistence type="predicted"/>
<gene>
    <name evidence="4" type="ORF">KGD84_12255</name>
</gene>
<accession>A0ABX8BV01</accession>
<organism evidence="4 5">
    <name type="scientific">Nocardiopsis changdeensis</name>
    <dbReference type="NCBI Taxonomy" id="2831969"/>
    <lineage>
        <taxon>Bacteria</taxon>
        <taxon>Bacillati</taxon>
        <taxon>Actinomycetota</taxon>
        <taxon>Actinomycetes</taxon>
        <taxon>Streptosporangiales</taxon>
        <taxon>Nocardiopsidaceae</taxon>
        <taxon>Nocardiopsis</taxon>
    </lineage>
</organism>
<dbReference type="InterPro" id="IPR020845">
    <property type="entry name" value="AMP-binding_CS"/>
</dbReference>